<keyword evidence="2" id="KW-1185">Reference proteome</keyword>
<gene>
    <name evidence="1" type="ORF">SAMN05421780_105153</name>
</gene>
<organism evidence="1 2">
    <name type="scientific">Flexibacter flexilis DSM 6793</name>
    <dbReference type="NCBI Taxonomy" id="927664"/>
    <lineage>
        <taxon>Bacteria</taxon>
        <taxon>Pseudomonadati</taxon>
        <taxon>Bacteroidota</taxon>
        <taxon>Cytophagia</taxon>
        <taxon>Cytophagales</taxon>
        <taxon>Flexibacteraceae</taxon>
        <taxon>Flexibacter</taxon>
    </lineage>
</organism>
<dbReference type="EMBL" id="FOLE01000005">
    <property type="protein sequence ID" value="SFC41844.1"/>
    <property type="molecule type" value="Genomic_DNA"/>
</dbReference>
<dbReference type="AlphaFoldDB" id="A0A1I1J003"/>
<accession>A0A1I1J003</accession>
<evidence type="ECO:0000313" key="1">
    <source>
        <dbReference type="EMBL" id="SFC41844.1"/>
    </source>
</evidence>
<evidence type="ECO:0000313" key="2">
    <source>
        <dbReference type="Proteomes" id="UP000199514"/>
    </source>
</evidence>
<sequence length="38" mass="4296">MEVLDEIAANVLQLCVRAEFLALNLIRSKYMQKASNEA</sequence>
<proteinExistence type="predicted"/>
<name>A0A1I1J003_9BACT</name>
<protein>
    <submittedName>
        <fullName evidence="1">Uncharacterized protein</fullName>
    </submittedName>
</protein>
<reference evidence="1 2" key="1">
    <citation type="submission" date="2016-10" db="EMBL/GenBank/DDBJ databases">
        <authorList>
            <person name="de Groot N.N."/>
        </authorList>
    </citation>
    <scope>NUCLEOTIDE SEQUENCE [LARGE SCALE GENOMIC DNA]</scope>
    <source>
        <strain evidence="1 2">DSM 6793</strain>
    </source>
</reference>
<dbReference type="Proteomes" id="UP000199514">
    <property type="component" value="Unassembled WGS sequence"/>
</dbReference>